<dbReference type="AlphaFoldDB" id="A0A5C3L5G5"/>
<evidence type="ECO:0000313" key="4">
    <source>
        <dbReference type="Proteomes" id="UP000307440"/>
    </source>
</evidence>
<evidence type="ECO:0000313" key="3">
    <source>
        <dbReference type="EMBL" id="TFK28254.1"/>
    </source>
</evidence>
<evidence type="ECO:0000256" key="1">
    <source>
        <dbReference type="SAM" id="MobiDB-lite"/>
    </source>
</evidence>
<gene>
    <name evidence="3" type="ORF">FA15DRAFT_665475</name>
</gene>
<dbReference type="OrthoDB" id="544608at2759"/>
<keyword evidence="4" id="KW-1185">Reference proteome</keyword>
<keyword evidence="2" id="KW-0812">Transmembrane</keyword>
<dbReference type="PANTHER" id="PTHR34407:SF1">
    <property type="entry name" value="SGNH HYDROLASE-TYPE ESTERASE DOMAIN-CONTAINING PROTEIN"/>
    <property type="match status" value="1"/>
</dbReference>
<dbReference type="EMBL" id="ML210157">
    <property type="protein sequence ID" value="TFK28254.1"/>
    <property type="molecule type" value="Genomic_DNA"/>
</dbReference>
<name>A0A5C3L5G5_COPMA</name>
<keyword evidence="2" id="KW-0472">Membrane</keyword>
<feature type="transmembrane region" description="Helical" evidence="2">
    <location>
        <begin position="21"/>
        <end position="40"/>
    </location>
</feature>
<dbReference type="PANTHER" id="PTHR34407">
    <property type="entry name" value="EXPRESSED PROTEIN"/>
    <property type="match status" value="1"/>
</dbReference>
<keyword evidence="2" id="KW-1133">Transmembrane helix</keyword>
<organism evidence="3 4">
    <name type="scientific">Coprinopsis marcescibilis</name>
    <name type="common">Agaric fungus</name>
    <name type="synonym">Psathyrella marcescibilis</name>
    <dbReference type="NCBI Taxonomy" id="230819"/>
    <lineage>
        <taxon>Eukaryota</taxon>
        <taxon>Fungi</taxon>
        <taxon>Dikarya</taxon>
        <taxon>Basidiomycota</taxon>
        <taxon>Agaricomycotina</taxon>
        <taxon>Agaricomycetes</taxon>
        <taxon>Agaricomycetidae</taxon>
        <taxon>Agaricales</taxon>
        <taxon>Agaricineae</taxon>
        <taxon>Psathyrellaceae</taxon>
        <taxon>Coprinopsis</taxon>
    </lineage>
</organism>
<reference evidence="3 4" key="1">
    <citation type="journal article" date="2019" name="Nat. Ecol. Evol.">
        <title>Megaphylogeny resolves global patterns of mushroom evolution.</title>
        <authorList>
            <person name="Varga T."/>
            <person name="Krizsan K."/>
            <person name="Foldi C."/>
            <person name="Dima B."/>
            <person name="Sanchez-Garcia M."/>
            <person name="Sanchez-Ramirez S."/>
            <person name="Szollosi G.J."/>
            <person name="Szarkandi J.G."/>
            <person name="Papp V."/>
            <person name="Albert L."/>
            <person name="Andreopoulos W."/>
            <person name="Angelini C."/>
            <person name="Antonin V."/>
            <person name="Barry K.W."/>
            <person name="Bougher N.L."/>
            <person name="Buchanan P."/>
            <person name="Buyck B."/>
            <person name="Bense V."/>
            <person name="Catcheside P."/>
            <person name="Chovatia M."/>
            <person name="Cooper J."/>
            <person name="Damon W."/>
            <person name="Desjardin D."/>
            <person name="Finy P."/>
            <person name="Geml J."/>
            <person name="Haridas S."/>
            <person name="Hughes K."/>
            <person name="Justo A."/>
            <person name="Karasinski D."/>
            <person name="Kautmanova I."/>
            <person name="Kiss B."/>
            <person name="Kocsube S."/>
            <person name="Kotiranta H."/>
            <person name="LaButti K.M."/>
            <person name="Lechner B.E."/>
            <person name="Liimatainen K."/>
            <person name="Lipzen A."/>
            <person name="Lukacs Z."/>
            <person name="Mihaltcheva S."/>
            <person name="Morgado L.N."/>
            <person name="Niskanen T."/>
            <person name="Noordeloos M.E."/>
            <person name="Ohm R.A."/>
            <person name="Ortiz-Santana B."/>
            <person name="Ovrebo C."/>
            <person name="Racz N."/>
            <person name="Riley R."/>
            <person name="Savchenko A."/>
            <person name="Shiryaev A."/>
            <person name="Soop K."/>
            <person name="Spirin V."/>
            <person name="Szebenyi C."/>
            <person name="Tomsovsky M."/>
            <person name="Tulloss R.E."/>
            <person name="Uehling J."/>
            <person name="Grigoriev I.V."/>
            <person name="Vagvolgyi C."/>
            <person name="Papp T."/>
            <person name="Martin F.M."/>
            <person name="Miettinen O."/>
            <person name="Hibbett D.S."/>
            <person name="Nagy L.G."/>
        </authorList>
    </citation>
    <scope>NUCLEOTIDE SEQUENCE [LARGE SCALE GENOMIC DNA]</scope>
    <source>
        <strain evidence="3 4">CBS 121175</strain>
    </source>
</reference>
<sequence length="543" mass="58966">MGSDNDKGSRLAQRSFGVTNRIWLIIFVIAIVLTFTRFVGLPGSTHVQTHPTYSNANLKAKNYFNITELGPNPFDFCPTYGPGDTLGEKYGSMTLSQSRSNLGSGARIQRVLNKALAGQPVTISVIGGSISACHGAGGDPISPTCYPSKFFQWWNTVFPHPATELTNGAMRRTDSGYFGFCNSHHLPDITDMVIIELDTEDAPTPEMMEHFETLVRSILIRPDQPAVIILGHFSPQVQDSHGFVGPDHWHNVVAQFYDVPHVTAKPVLYPSYMQDPNSVKQYFVDPILASPAGHQILTDMLVAYFQVQICSAWDVAKGSAYDSIPGHKPGEKGAGDTHGLFGGIGQRKGVPEPGDKEDSSDEQSLKKAKLPNLFTQYKVPPARINAKTGTGRPFEEIAPFCVSANDLINPLPPSLFYGSGWYAYHPTPGGGSSLSTTAHYWGSTLPTSKIRIPMQVGAGDIAIYYLKEPVSVVGEGSSVECWVDDNYAGAKVIENAADIPEPQPGLAVIDHYVSRGSHFVECQLLGEEGQAVPMFKMIGIFST</sequence>
<evidence type="ECO:0000256" key="2">
    <source>
        <dbReference type="SAM" id="Phobius"/>
    </source>
</evidence>
<dbReference type="CDD" id="cd00229">
    <property type="entry name" value="SGNH_hydrolase"/>
    <property type="match status" value="1"/>
</dbReference>
<protein>
    <submittedName>
        <fullName evidence="3">Cap64 protein</fullName>
    </submittedName>
</protein>
<proteinExistence type="predicted"/>
<dbReference type="SUPFAM" id="SSF52266">
    <property type="entry name" value="SGNH hydrolase"/>
    <property type="match status" value="1"/>
</dbReference>
<feature type="region of interest" description="Disordered" evidence="1">
    <location>
        <begin position="326"/>
        <end position="365"/>
    </location>
</feature>
<dbReference type="Proteomes" id="UP000307440">
    <property type="component" value="Unassembled WGS sequence"/>
</dbReference>
<accession>A0A5C3L5G5</accession>
<dbReference type="STRING" id="230819.A0A5C3L5G5"/>